<protein>
    <submittedName>
        <fullName evidence="3">Uncharacterized protein YukE</fullName>
    </submittedName>
</protein>
<evidence type="ECO:0000256" key="2">
    <source>
        <dbReference type="SAM" id="MobiDB-lite"/>
    </source>
</evidence>
<feature type="compositionally biased region" description="Low complexity" evidence="2">
    <location>
        <begin position="302"/>
        <end position="317"/>
    </location>
</feature>
<feature type="compositionally biased region" description="Basic and acidic residues" evidence="2">
    <location>
        <begin position="366"/>
        <end position="377"/>
    </location>
</feature>
<proteinExistence type="predicted"/>
<reference evidence="3 4" key="1">
    <citation type="submission" date="2023-04" db="EMBL/GenBank/DDBJ databases">
        <title>Forest soil microbial communities from Buena Vista Peninsula, Colon Province, Panama.</title>
        <authorList>
            <person name="Bouskill N."/>
        </authorList>
    </citation>
    <scope>NUCLEOTIDE SEQUENCE [LARGE SCALE GENOMIC DNA]</scope>
    <source>
        <strain evidence="3 4">AC80</strain>
    </source>
</reference>
<feature type="region of interest" description="Disordered" evidence="2">
    <location>
        <begin position="271"/>
        <end position="317"/>
    </location>
</feature>
<dbReference type="InterPro" id="IPR036689">
    <property type="entry name" value="ESAT-6-like_sf"/>
</dbReference>
<sequence>MENADVAGRLAQGQPAVDNVAEYVWACRLLGYQHQDLTRHPGQVQDWYGTEDGLDLRALDADIDALAAAAVSAEQALQQHDNQVSGLAEAWQGNGARASREFLERHGAAAREAVAAVRAAAETLSRLRDNLWRAVDDKVAAAVQIEGAQAGQRSAWLAAARAVSTGVGDRAAASELIDQQVKPFVVNDIGGQWVAAMRTGTVAAADAYDDAVTALRGRQVPVFDVPGDLGPSRLPGVGVAVAALMRVPSNGGGAATVPAGFTPGWAAPPSPALPAAPANQAPSAAPANQVPSAGMPGPPMDSPMSSALPAAATPASSGLDLGSALGGGLPDLGSAVPGLGRQLADMFGGLIGSAADGLPSDIGDPLADRGPDARLDEPGIDEADDDAQEEDDTAEEADKQDEPEPVDPAGEPPEIVEPQPVTSTIAPELPETAPPPAEPASQVEPLAAPAGESPCAIAAEELPRVGG</sequence>
<keyword evidence="1" id="KW-0175">Coiled coil</keyword>
<feature type="compositionally biased region" description="Low complexity" evidence="2">
    <location>
        <begin position="275"/>
        <end position="295"/>
    </location>
</feature>
<feature type="coiled-coil region" evidence="1">
    <location>
        <begin position="56"/>
        <end position="83"/>
    </location>
</feature>
<evidence type="ECO:0000256" key="1">
    <source>
        <dbReference type="SAM" id="Coils"/>
    </source>
</evidence>
<organism evidence="3 4">
    <name type="scientific">Mycolicibacterium frederiksbergense</name>
    <dbReference type="NCBI Taxonomy" id="117567"/>
    <lineage>
        <taxon>Bacteria</taxon>
        <taxon>Bacillati</taxon>
        <taxon>Actinomycetota</taxon>
        <taxon>Actinomycetes</taxon>
        <taxon>Mycobacteriales</taxon>
        <taxon>Mycobacteriaceae</taxon>
        <taxon>Mycolicibacterium</taxon>
    </lineage>
</organism>
<name>A0ABT6L325_9MYCO</name>
<gene>
    <name evidence="3" type="ORF">M2272_003679</name>
</gene>
<evidence type="ECO:0000313" key="3">
    <source>
        <dbReference type="EMBL" id="MDH6197026.1"/>
    </source>
</evidence>
<comment type="caution">
    <text evidence="3">The sequence shown here is derived from an EMBL/GenBank/DDBJ whole genome shotgun (WGS) entry which is preliminary data.</text>
</comment>
<dbReference type="Proteomes" id="UP001160130">
    <property type="component" value="Unassembled WGS sequence"/>
</dbReference>
<dbReference type="SUPFAM" id="SSF140453">
    <property type="entry name" value="EsxAB dimer-like"/>
    <property type="match status" value="1"/>
</dbReference>
<dbReference type="EMBL" id="JARXVE010000005">
    <property type="protein sequence ID" value="MDH6197026.1"/>
    <property type="molecule type" value="Genomic_DNA"/>
</dbReference>
<dbReference type="RefSeq" id="WP_280833610.1">
    <property type="nucleotide sequence ID" value="NZ_JARXVE010000005.1"/>
</dbReference>
<evidence type="ECO:0000313" key="4">
    <source>
        <dbReference type="Proteomes" id="UP001160130"/>
    </source>
</evidence>
<keyword evidence="4" id="KW-1185">Reference proteome</keyword>
<feature type="region of interest" description="Disordered" evidence="2">
    <location>
        <begin position="359"/>
        <end position="467"/>
    </location>
</feature>
<accession>A0ABT6L325</accession>
<feature type="compositionally biased region" description="Acidic residues" evidence="2">
    <location>
        <begin position="378"/>
        <end position="395"/>
    </location>
</feature>